<comment type="caution">
    <text evidence="2">The sequence shown here is derived from an EMBL/GenBank/DDBJ whole genome shotgun (WGS) entry which is preliminary data.</text>
</comment>
<feature type="transmembrane region" description="Helical" evidence="1">
    <location>
        <begin position="53"/>
        <end position="71"/>
    </location>
</feature>
<feature type="transmembrane region" description="Helical" evidence="1">
    <location>
        <begin position="6"/>
        <end position="32"/>
    </location>
</feature>
<organism evidence="2 3">
    <name type="scientific">Ramlibacter aurantiacus</name>
    <dbReference type="NCBI Taxonomy" id="2801330"/>
    <lineage>
        <taxon>Bacteria</taxon>
        <taxon>Pseudomonadati</taxon>
        <taxon>Pseudomonadota</taxon>
        <taxon>Betaproteobacteria</taxon>
        <taxon>Burkholderiales</taxon>
        <taxon>Comamonadaceae</taxon>
        <taxon>Ramlibacter</taxon>
    </lineage>
</organism>
<dbReference type="AlphaFoldDB" id="A0A936ZI71"/>
<name>A0A936ZI71_9BURK</name>
<sequence>MEEIKQAFGVVGAGVEAVGVAVILLGFAAAIATSVPRLLSQGLVPAYKELRTGLGRSLILGLEFLIAGDIIRTVTFTQTLESAAVLGVIVVIRVLLALTLDFEMGDRPFRRGHPPAD</sequence>
<dbReference type="EMBL" id="JAEQNA010000003">
    <property type="protein sequence ID" value="MBL0420688.1"/>
    <property type="molecule type" value="Genomic_DNA"/>
</dbReference>
<reference evidence="2" key="1">
    <citation type="submission" date="2021-01" db="EMBL/GenBank/DDBJ databases">
        <title>Ramlibacter sp. strain AW1 16S ribosomal RNA gene Genome sequencing and assembly.</title>
        <authorList>
            <person name="Kang M."/>
        </authorList>
    </citation>
    <scope>NUCLEOTIDE SEQUENCE</scope>
    <source>
        <strain evidence="2">AW1</strain>
    </source>
</reference>
<evidence type="ECO:0000313" key="2">
    <source>
        <dbReference type="EMBL" id="MBL0420688.1"/>
    </source>
</evidence>
<proteinExistence type="predicted"/>
<evidence type="ECO:0000313" key="3">
    <source>
        <dbReference type="Proteomes" id="UP000613011"/>
    </source>
</evidence>
<dbReference type="Pfam" id="PF07784">
    <property type="entry name" value="DUF1622"/>
    <property type="match status" value="1"/>
</dbReference>
<keyword evidence="3" id="KW-1185">Reference proteome</keyword>
<dbReference type="InterPro" id="IPR012427">
    <property type="entry name" value="DUF1622"/>
</dbReference>
<dbReference type="RefSeq" id="WP_201683771.1">
    <property type="nucleotide sequence ID" value="NZ_JAEQNA010000003.1"/>
</dbReference>
<evidence type="ECO:0000256" key="1">
    <source>
        <dbReference type="SAM" id="Phobius"/>
    </source>
</evidence>
<keyword evidence="1" id="KW-1133">Transmembrane helix</keyword>
<keyword evidence="1" id="KW-0472">Membrane</keyword>
<gene>
    <name evidence="2" type="ORF">JI739_10065</name>
</gene>
<protein>
    <submittedName>
        <fullName evidence="2">DUF1622 domain-containing protein</fullName>
    </submittedName>
</protein>
<dbReference type="Proteomes" id="UP000613011">
    <property type="component" value="Unassembled WGS sequence"/>
</dbReference>
<accession>A0A936ZI71</accession>
<dbReference type="PANTHER" id="PTHR38468:SF1">
    <property type="entry name" value="SLL0939 PROTEIN"/>
    <property type="match status" value="1"/>
</dbReference>
<keyword evidence="1" id="KW-0812">Transmembrane</keyword>
<feature type="transmembrane region" description="Helical" evidence="1">
    <location>
        <begin position="83"/>
        <end position="102"/>
    </location>
</feature>
<dbReference type="PANTHER" id="PTHR38468">
    <property type="entry name" value="SLL0939 PROTEIN"/>
    <property type="match status" value="1"/>
</dbReference>